<dbReference type="Proteomes" id="UP000006681">
    <property type="component" value="Chromosome"/>
</dbReference>
<dbReference type="RefSeq" id="WP_013336006.1">
    <property type="nucleotide sequence ID" value="NC_014537.1"/>
</dbReference>
<dbReference type="Gene3D" id="3.10.20.30">
    <property type="match status" value="1"/>
</dbReference>
<dbReference type="InterPro" id="IPR031662">
    <property type="entry name" value="GTP-binding_2"/>
</dbReference>
<keyword evidence="1" id="KW-0342">GTP-binding</keyword>
<accession>E1QPB0</accession>
<proteinExistence type="predicted"/>
<dbReference type="STRING" id="572478.Vdis_0891"/>
<evidence type="ECO:0000313" key="3">
    <source>
        <dbReference type="EMBL" id="ADN50281.1"/>
    </source>
</evidence>
<organism evidence="3 4">
    <name type="scientific">Vulcanisaeta distributa (strain DSM 14429 / JCM 11212 / NBRC 100878 / IC-017)</name>
    <dbReference type="NCBI Taxonomy" id="572478"/>
    <lineage>
        <taxon>Archaea</taxon>
        <taxon>Thermoproteota</taxon>
        <taxon>Thermoprotei</taxon>
        <taxon>Thermoproteales</taxon>
        <taxon>Thermoproteaceae</taxon>
        <taxon>Vulcanisaeta</taxon>
    </lineage>
</organism>
<dbReference type="InterPro" id="IPR012676">
    <property type="entry name" value="TGS-like"/>
</dbReference>
<dbReference type="EMBL" id="CP002100">
    <property type="protein sequence ID" value="ADN50281.1"/>
    <property type="molecule type" value="Genomic_DNA"/>
</dbReference>
<dbReference type="SUPFAM" id="SSF81271">
    <property type="entry name" value="TGS-like"/>
    <property type="match status" value="1"/>
</dbReference>
<dbReference type="InterPro" id="IPR012675">
    <property type="entry name" value="Beta-grasp_dom_sf"/>
</dbReference>
<evidence type="ECO:0000313" key="4">
    <source>
        <dbReference type="Proteomes" id="UP000006681"/>
    </source>
</evidence>
<name>E1QPB0_VULDI</name>
<evidence type="ECO:0000259" key="2">
    <source>
        <dbReference type="PROSITE" id="PS51880"/>
    </source>
</evidence>
<dbReference type="GO" id="GO:0005525">
    <property type="term" value="F:GTP binding"/>
    <property type="evidence" value="ECO:0007669"/>
    <property type="project" value="UniProtKB-KW"/>
</dbReference>
<gene>
    <name evidence="3" type="ordered locus">Vdis_0891</name>
</gene>
<dbReference type="Pfam" id="PF02824">
    <property type="entry name" value="TGS"/>
    <property type="match status" value="1"/>
</dbReference>
<keyword evidence="4" id="KW-1185">Reference proteome</keyword>
<dbReference type="InterPro" id="IPR045001">
    <property type="entry name" value="DRG"/>
</dbReference>
<reference evidence="4" key="2">
    <citation type="journal article" date="2010" name="Stand. Genomic Sci.">
        <title>Complete genome sequence of Vulcanisaeta distributa type strain (IC-017T).</title>
        <authorList>
            <person name="Mavromatis K."/>
            <person name="Sikorski J."/>
            <person name="Pabst E."/>
            <person name="Teshima H."/>
            <person name="Lapidus A."/>
            <person name="Lucas S."/>
            <person name="Nolan M."/>
            <person name="Glavina Del Rio T."/>
            <person name="Cheng J."/>
            <person name="Bruce D."/>
            <person name="Goodwin L."/>
            <person name="Pitluck S."/>
            <person name="Liolios K."/>
            <person name="Ivanova N."/>
            <person name="Mikhailova N."/>
            <person name="Pati A."/>
            <person name="Chen A."/>
            <person name="Palaniappan K."/>
            <person name="Land M."/>
            <person name="Hauser L."/>
            <person name="Chang Y."/>
            <person name="Jeffries C."/>
            <person name="Rohde M."/>
            <person name="Spring S."/>
            <person name="Goker M."/>
            <person name="Wirth R."/>
            <person name="Woyke T."/>
            <person name="Bristow J."/>
            <person name="Eisen J."/>
            <person name="Markowitz V."/>
            <person name="Hugenholtz P."/>
            <person name="Klenk H."/>
            <person name="Kyrpides N."/>
        </authorList>
    </citation>
    <scope>NUCLEOTIDE SEQUENCE [LARGE SCALE GENOMIC DNA]</scope>
    <source>
        <strain evidence="4">DSM 14429 / JCM 11212 / NBRC 100878 / IC-017</strain>
    </source>
</reference>
<sequence>MPANLPPEAKAKWLKVMEAKTPEEKLKALEEFLSAVPKHKGTENLIHWARRRMAQLRREIEERRIKERSLRSGGGANIYVEKEGDAQVVVIGPPSSGKSSLLKCLTNVKVEPDDIPYSSIEPIPGMFIYDNVYFQLVKLPSINIYDADSDVNSMALSMIRNADSAIVVLDASGDVEAQYNALKGILRENGIYIVKPRGFVTIEKRPTGGIQVIGKLVNGTVEDVKKLLVSYGINNALVMVNGEATLDDVEESIFKDVTYKPALVVINKIDLADNDYVRNIVAKLSNEVLVLTASLKNCMIDSKALGESLLRIMDLIRVYTKEPDVDTYSPKPFVLRRGSTVGDLAKRIHSRFYDGFKYARVWRIDKFPMGVKRVGINYVLNDGDVVEIHSSL</sequence>
<evidence type="ECO:0000256" key="1">
    <source>
        <dbReference type="ARBA" id="ARBA00023134"/>
    </source>
</evidence>
<dbReference type="HOGENOM" id="CLU_044997_0_1_2"/>
<dbReference type="InterPro" id="IPR004095">
    <property type="entry name" value="TGS"/>
</dbReference>
<dbReference type="SUPFAM" id="SSF52540">
    <property type="entry name" value="P-loop containing nucleoside triphosphate hydrolases"/>
    <property type="match status" value="1"/>
</dbReference>
<dbReference type="AlphaFoldDB" id="E1QPB0"/>
<dbReference type="eggNOG" id="arCOG00358">
    <property type="taxonomic scope" value="Archaea"/>
</dbReference>
<dbReference type="Pfam" id="PF01926">
    <property type="entry name" value="MMR_HSR1"/>
    <property type="match status" value="1"/>
</dbReference>
<dbReference type="InterPro" id="IPR027417">
    <property type="entry name" value="P-loop_NTPase"/>
</dbReference>
<keyword evidence="1" id="KW-0547">Nucleotide-binding</keyword>
<dbReference type="InterPro" id="IPR006073">
    <property type="entry name" value="GTP-bd"/>
</dbReference>
<dbReference type="PROSITE" id="PS51880">
    <property type="entry name" value="TGS"/>
    <property type="match status" value="1"/>
</dbReference>
<dbReference type="Gene3D" id="6.10.140.1070">
    <property type="match status" value="1"/>
</dbReference>
<dbReference type="Gene3D" id="3.40.50.300">
    <property type="entry name" value="P-loop containing nucleotide triphosphate hydrolases"/>
    <property type="match status" value="1"/>
</dbReference>
<dbReference type="PRINTS" id="PR00326">
    <property type="entry name" value="GTP1OBG"/>
</dbReference>
<dbReference type="PANTHER" id="PTHR43127">
    <property type="entry name" value="DEVELOPMENTALLY-REGULATED GTP-BINDING PROTEIN 2"/>
    <property type="match status" value="1"/>
</dbReference>
<dbReference type="GeneID" id="9751820"/>
<feature type="domain" description="TGS" evidence="2">
    <location>
        <begin position="314"/>
        <end position="390"/>
    </location>
</feature>
<dbReference type="KEGG" id="vdi:Vdis_0891"/>
<reference evidence="3 4" key="1">
    <citation type="journal article" date="2010" name="Stand. Genomic Sci.">
        <title>Complete genome sequence of Vulcanisaeta distributa type strain (IC-017).</title>
        <authorList>
            <person name="Mavromatis K."/>
            <person name="Sikorski J."/>
            <person name="Pabst E."/>
            <person name="Teshima H."/>
            <person name="Lapidus A."/>
            <person name="Lucas S."/>
            <person name="Nolan M."/>
            <person name="Glavina Del Rio T."/>
            <person name="Cheng J.F."/>
            <person name="Bruce D."/>
            <person name="Goodwin L."/>
            <person name="Pitluck S."/>
            <person name="Liolios K."/>
            <person name="Ivanova N."/>
            <person name="Mikhailova N."/>
            <person name="Pati A."/>
            <person name="Chen A."/>
            <person name="Palaniappan K."/>
            <person name="Land M."/>
            <person name="Hauser L."/>
            <person name="Chang Y.J."/>
            <person name="Jeffries C.D."/>
            <person name="Rohde M."/>
            <person name="Spring S."/>
            <person name="Goker M."/>
            <person name="Wirth R."/>
            <person name="Woyke T."/>
            <person name="Bristow J."/>
            <person name="Eisen J.A."/>
            <person name="Markowitz V."/>
            <person name="Hugenholtz P."/>
            <person name="Klenk H.P."/>
            <person name="Kyrpides N.C."/>
        </authorList>
    </citation>
    <scope>NUCLEOTIDE SEQUENCE [LARGE SCALE GENOMIC DNA]</scope>
    <source>
        <strain evidence="4">DSM 14429 / JCM 11212 / NBRC 100878 / IC-017</strain>
    </source>
</reference>
<dbReference type="OrthoDB" id="372125at2157"/>
<dbReference type="GO" id="GO:0003924">
    <property type="term" value="F:GTPase activity"/>
    <property type="evidence" value="ECO:0007669"/>
    <property type="project" value="InterPro"/>
</dbReference>
<protein>
    <submittedName>
        <fullName evidence="3">TGS domain protein</fullName>
    </submittedName>
</protein>
<dbReference type="Pfam" id="PF16897">
    <property type="entry name" value="MMR_HSR1_Xtn"/>
    <property type="match status" value="1"/>
</dbReference>